<evidence type="ECO:0000256" key="6">
    <source>
        <dbReference type="ARBA" id="ARBA00022759"/>
    </source>
</evidence>
<comment type="similarity">
    <text evidence="2 10">Belongs to the HsdR family.</text>
</comment>
<dbReference type="InterPro" id="IPR021810">
    <property type="entry name" value="T1RH-like_C"/>
</dbReference>
<dbReference type="GO" id="GO:0005524">
    <property type="term" value="F:ATP binding"/>
    <property type="evidence" value="ECO:0007669"/>
    <property type="project" value="UniProtKB-KW"/>
</dbReference>
<dbReference type="GO" id="GO:0009035">
    <property type="term" value="F:type I site-specific deoxyribonuclease activity"/>
    <property type="evidence" value="ECO:0007669"/>
    <property type="project" value="UniProtKB-EC"/>
</dbReference>
<keyword evidence="5 10" id="KW-0680">Restriction system</keyword>
<dbReference type="REBASE" id="290707">
    <property type="entry name" value="Mca46PORF595P"/>
</dbReference>
<dbReference type="Pfam" id="PF22679">
    <property type="entry name" value="T1R_D3-like"/>
    <property type="match status" value="1"/>
</dbReference>
<dbReference type="CDD" id="cd22332">
    <property type="entry name" value="HsdR_N"/>
    <property type="match status" value="1"/>
</dbReference>
<evidence type="ECO:0000259" key="11">
    <source>
        <dbReference type="PROSITE" id="PS51192"/>
    </source>
</evidence>
<feature type="domain" description="Helicase ATP-binding" evidence="11">
    <location>
        <begin position="288"/>
        <end position="470"/>
    </location>
</feature>
<comment type="function">
    <text evidence="10">Subunit R is required for both nuclease and ATPase activities, but not for modification.</text>
</comment>
<dbReference type="RefSeq" id="WP_049157932.1">
    <property type="nucleotide sequence ID" value="NZ_CP034662.1"/>
</dbReference>
<evidence type="ECO:0000256" key="9">
    <source>
        <dbReference type="ARBA" id="ARBA00023125"/>
    </source>
</evidence>
<dbReference type="EMBL" id="CP034662">
    <property type="protein sequence ID" value="AZQ94115.1"/>
    <property type="molecule type" value="Genomic_DNA"/>
</dbReference>
<evidence type="ECO:0000256" key="5">
    <source>
        <dbReference type="ARBA" id="ARBA00022747"/>
    </source>
</evidence>
<dbReference type="CDD" id="cd18030">
    <property type="entry name" value="DEXHc_RE_I_HsdR"/>
    <property type="match status" value="1"/>
</dbReference>
<accession>A0A3Q9GF83</accession>
<dbReference type="SMART" id="SM00487">
    <property type="entry name" value="DEXDc"/>
    <property type="match status" value="1"/>
</dbReference>
<keyword evidence="4 10" id="KW-0547">Nucleotide-binding</keyword>
<dbReference type="InterPro" id="IPR007409">
    <property type="entry name" value="Restrct_endonuc_type1_HsdR_N"/>
</dbReference>
<keyword evidence="3" id="KW-0540">Nuclease</keyword>
<evidence type="ECO:0000256" key="10">
    <source>
        <dbReference type="RuleBase" id="RU364115"/>
    </source>
</evidence>
<keyword evidence="8 10" id="KW-0067">ATP-binding</keyword>
<dbReference type="Pfam" id="PF04313">
    <property type="entry name" value="HSDR_N"/>
    <property type="match status" value="1"/>
</dbReference>
<evidence type="ECO:0000313" key="12">
    <source>
        <dbReference type="EMBL" id="AZQ94115.1"/>
    </source>
</evidence>
<dbReference type="Proteomes" id="UP000280228">
    <property type="component" value="Chromosome"/>
</dbReference>
<evidence type="ECO:0000256" key="1">
    <source>
        <dbReference type="ARBA" id="ARBA00000851"/>
    </source>
</evidence>
<dbReference type="InterPro" id="IPR040980">
    <property type="entry name" value="SWI2_SNF2"/>
</dbReference>
<comment type="catalytic activity">
    <reaction evidence="1 10">
        <text>Endonucleolytic cleavage of DNA to give random double-stranded fragments with terminal 5'-phosphates, ATP is simultaneously hydrolyzed.</text>
        <dbReference type="EC" id="3.1.21.3"/>
    </reaction>
</comment>
<dbReference type="PANTHER" id="PTHR30195">
    <property type="entry name" value="TYPE I SITE-SPECIFIC DEOXYRIBONUCLEASE PROTEIN SUBUNIT M AND R"/>
    <property type="match status" value="1"/>
</dbReference>
<evidence type="ECO:0000256" key="7">
    <source>
        <dbReference type="ARBA" id="ARBA00022801"/>
    </source>
</evidence>
<comment type="subunit">
    <text evidence="10">The type I restriction/modification system is composed of three polypeptides R, M and S.</text>
</comment>
<dbReference type="InterPro" id="IPR014001">
    <property type="entry name" value="Helicase_ATP-bd"/>
</dbReference>
<dbReference type="PROSITE" id="PS51192">
    <property type="entry name" value="HELICASE_ATP_BIND_1"/>
    <property type="match status" value="1"/>
</dbReference>
<proteinExistence type="inferred from homology"/>
<evidence type="ECO:0000256" key="8">
    <source>
        <dbReference type="ARBA" id="ARBA00022840"/>
    </source>
</evidence>
<dbReference type="InterPro" id="IPR027417">
    <property type="entry name" value="P-loop_NTPase"/>
</dbReference>
<dbReference type="InterPro" id="IPR004473">
    <property type="entry name" value="Restrct_endonuc_typeI_HsdR"/>
</dbReference>
<dbReference type="Pfam" id="PF18766">
    <property type="entry name" value="SWI2_SNF2"/>
    <property type="match status" value="1"/>
</dbReference>
<evidence type="ECO:0000256" key="2">
    <source>
        <dbReference type="ARBA" id="ARBA00008598"/>
    </source>
</evidence>
<gene>
    <name evidence="12" type="primary">hsdR</name>
    <name evidence="12" type="ORF">EJK53_0599</name>
</gene>
<dbReference type="InterPro" id="IPR051268">
    <property type="entry name" value="Type-I_R_enzyme_R_subunit"/>
</dbReference>
<dbReference type="NCBIfam" id="TIGR00348">
    <property type="entry name" value="hsdR"/>
    <property type="match status" value="1"/>
</dbReference>
<dbReference type="SUPFAM" id="SSF52540">
    <property type="entry name" value="P-loop containing nucleoside triphosphate hydrolases"/>
    <property type="match status" value="2"/>
</dbReference>
<keyword evidence="9 10" id="KW-0238">DNA-binding</keyword>
<organism evidence="12 13">
    <name type="scientific">Moraxella catarrhalis</name>
    <name type="common">Branhamella catarrhalis</name>
    <dbReference type="NCBI Taxonomy" id="480"/>
    <lineage>
        <taxon>Bacteria</taxon>
        <taxon>Pseudomonadati</taxon>
        <taxon>Pseudomonadota</taxon>
        <taxon>Gammaproteobacteria</taxon>
        <taxon>Moraxellales</taxon>
        <taxon>Moraxellaceae</taxon>
        <taxon>Moraxella</taxon>
    </lineage>
</organism>
<dbReference type="InterPro" id="IPR055180">
    <property type="entry name" value="HsdR_RecA-like_helicase_dom_2"/>
</dbReference>
<name>A0A3Q9GF83_MORCA</name>
<dbReference type="Gene3D" id="3.90.1570.50">
    <property type="match status" value="1"/>
</dbReference>
<sequence>MLGINENTIEQSAIATMQSLGWEYTYGKTILSGCQNEWRERTAEVILKPLLAAAIAKLNPNLPAAEVENVVATVCRADTGDLAERNRGAYEWLRNGVPYRYQAQGEQKFEVVRLVDFGVPAHNDFRIVNQLDIGGKKGKRIPDLIGFVNGLPLVVFELKNPLKENADIGKAFAQLQTYKDEISDLFVFNQALVISDGIVARIGSLTADFERFTPWRVVDEKNKSQRIVFENELEGLLQGLMTPKNLLDYVQNFVVFERDNKNRTIKKIGAYHQFYGVNEAVECTLLASSHTGNRKVGVFWHTQGSGKSLSMLFYAGKVLSQGSLKNPTLVLVTDRNDLDGQLYATFCGGEALLKQTPVQVDGRDELRSALASRSAGGVIFTTIQKFGLMEDELSHPILNERQNIIVITDEAHRSQYGFSQKINDKGQYREGYAKHLRSALPNASFIGFTGTPIALDDKDTQEVFGKYVSIYDFEDAVKDGATVPIIYEPRQISLGESHDFDKVVKEAQTLLDDDEQNPTFRLREKLHGVESRLQKMAEDIIAHYDERTKQQDGKAMVVVMSRAICVKLYEKIIAIRPDWHSDDVLQGVIKIVMTSNASDPAEWQKYNQDKKTLEKRFKDPDDPLKIVIVRDMWLTGFDAPCCNTMYIDKPMSGHNLMQAIARVNRVFRNKSMDNGGLIVDYVGLTDELEKAMKQYTNACGKEKPVRNIETVLEKMLEYVSIIRGQFATPVDGHTVDIGKILQISEPAKLLNAILTSANHILALDRIYPDDSKDKKGKTPRKNAFLQAVRFAKKGYALCGALKAVEPYKQELAFYDAVRATIIKNSTASRNPSGKDRLLQLTVLMNRAVQSDGVVDLFDLLKKERPNINLLSDEFLETVKNSPTKDLWIGAMERYLVSELRTQSGANLATKKEFEQRLKEAMNQYHNHNLSVLEILEELITLAKEFDARQKRGEELGLSPAEMAFYDALARNESAVREMGDEVLMKLAKDITDKLRKSVTIDWQYKDSVRAKMRTLIRIALRSYKYPPDLQNEAIEFVLKQAEEIAEDLVPKETA</sequence>
<dbReference type="CDD" id="cd18800">
    <property type="entry name" value="SF2_C_EcoR124I-like"/>
    <property type="match status" value="1"/>
</dbReference>
<dbReference type="Pfam" id="PF11867">
    <property type="entry name" value="T1RH-like_C"/>
    <property type="match status" value="1"/>
</dbReference>
<dbReference type="AlphaFoldDB" id="A0A3Q9GF83"/>
<evidence type="ECO:0000313" key="13">
    <source>
        <dbReference type="Proteomes" id="UP000280228"/>
    </source>
</evidence>
<evidence type="ECO:0000256" key="3">
    <source>
        <dbReference type="ARBA" id="ARBA00022722"/>
    </source>
</evidence>
<keyword evidence="6" id="KW-0255">Endonuclease</keyword>
<dbReference type="Gene3D" id="3.40.50.300">
    <property type="entry name" value="P-loop containing nucleotide triphosphate hydrolases"/>
    <property type="match status" value="2"/>
</dbReference>
<evidence type="ECO:0000256" key="4">
    <source>
        <dbReference type="ARBA" id="ARBA00022741"/>
    </source>
</evidence>
<protein>
    <recommendedName>
        <fullName evidence="10">Type I restriction enzyme endonuclease subunit</fullName>
        <shortName evidence="10">R protein</shortName>
        <ecNumber evidence="10">3.1.21.3</ecNumber>
    </recommendedName>
</protein>
<reference evidence="12 13" key="1">
    <citation type="submission" date="2018-12" db="EMBL/GenBank/DDBJ databases">
        <title>Persistence of Moraxella catarrhalis in Chronic Obstructive Pulmonary Disease and Regulation of the Hag/MID Adhesin.</title>
        <authorList>
            <person name="Murphy T."/>
            <person name="Zhao X."/>
            <person name="Vyas G."/>
            <person name="Aluvathingal J."/>
            <person name="Nadendla S."/>
            <person name="Tallon L."/>
            <person name="Tettelin H."/>
        </authorList>
    </citation>
    <scope>NUCLEOTIDE SEQUENCE [LARGE SCALE GENOMIC DNA]</scope>
    <source>
        <strain evidence="12 13">46P58B1</strain>
    </source>
</reference>
<dbReference type="PANTHER" id="PTHR30195:SF15">
    <property type="entry name" value="TYPE I RESTRICTION ENZYME HINDI ENDONUCLEASE SUBUNIT"/>
    <property type="match status" value="1"/>
</dbReference>
<dbReference type="GO" id="GO:0003677">
    <property type="term" value="F:DNA binding"/>
    <property type="evidence" value="ECO:0007669"/>
    <property type="project" value="UniProtKB-KW"/>
</dbReference>
<dbReference type="EC" id="3.1.21.3" evidence="10"/>
<dbReference type="GO" id="GO:0009307">
    <property type="term" value="P:DNA restriction-modification system"/>
    <property type="evidence" value="ECO:0007669"/>
    <property type="project" value="UniProtKB-KW"/>
</dbReference>
<keyword evidence="7 10" id="KW-0378">Hydrolase</keyword>